<dbReference type="Proteomes" id="UP001238163">
    <property type="component" value="Unassembled WGS sequence"/>
</dbReference>
<keyword evidence="2" id="KW-1185">Reference proteome</keyword>
<organism evidence="1 2">
    <name type="scientific">Oligosphaera ethanolica</name>
    <dbReference type="NCBI Taxonomy" id="760260"/>
    <lineage>
        <taxon>Bacteria</taxon>
        <taxon>Pseudomonadati</taxon>
        <taxon>Lentisphaerota</taxon>
        <taxon>Oligosphaeria</taxon>
        <taxon>Oligosphaerales</taxon>
        <taxon>Oligosphaeraceae</taxon>
        <taxon>Oligosphaera</taxon>
    </lineage>
</organism>
<evidence type="ECO:0000313" key="2">
    <source>
        <dbReference type="Proteomes" id="UP001238163"/>
    </source>
</evidence>
<comment type="caution">
    <text evidence="1">The sequence shown here is derived from an EMBL/GenBank/DDBJ whole genome shotgun (WGS) entry which is preliminary data.</text>
</comment>
<dbReference type="InterPro" id="IPR017850">
    <property type="entry name" value="Alkaline_phosphatase_core_sf"/>
</dbReference>
<dbReference type="Gene3D" id="3.40.720.10">
    <property type="entry name" value="Alkaline Phosphatase, subunit A"/>
    <property type="match status" value="1"/>
</dbReference>
<dbReference type="EMBL" id="JAUSVL010000001">
    <property type="protein sequence ID" value="MDQ0291550.1"/>
    <property type="molecule type" value="Genomic_DNA"/>
</dbReference>
<dbReference type="SUPFAM" id="SSF53649">
    <property type="entry name" value="Alkaline phosphatase-like"/>
    <property type="match status" value="1"/>
</dbReference>
<proteinExistence type="predicted"/>
<protein>
    <submittedName>
        <fullName evidence="1">AlkP superfamily pyrophosphatase or phosphodiesterase</fullName>
    </submittedName>
</protein>
<accession>A0AAE4AQI2</accession>
<name>A0AAE4AQI2_9BACT</name>
<dbReference type="AlphaFoldDB" id="A0AAE4AQI2"/>
<sequence length="277" mass="30401">MNFPEKPDDFRCVTALTPTVCDLCGVGRPAQCADEPIAAVMAAATKALAGQKVEKLLLFAPDAVGIHLWERFPEKLAAVEALAPVRVPTRVVMPSVTPVCFASMFSGALPEVHGIQEYAKPVLTCETIFNAFPEAGWNTAIAAVQECSIDKIFRKRKATYISTTGDDESLAYSELLLKQRPVDLLLSYATNYDKNLHSTGPFSDQALAAFEQNLVAFQKLCALVDEVWADYNRAVVFCPDHGGHATDDTGTRGAHGKDIPEDMLVYHFYRFMPKKAR</sequence>
<reference evidence="1" key="1">
    <citation type="submission" date="2023-07" db="EMBL/GenBank/DDBJ databases">
        <title>Genomic Encyclopedia of Type Strains, Phase IV (KMG-IV): sequencing the most valuable type-strain genomes for metagenomic binning, comparative biology and taxonomic classification.</title>
        <authorList>
            <person name="Goeker M."/>
        </authorList>
    </citation>
    <scope>NUCLEOTIDE SEQUENCE</scope>
    <source>
        <strain evidence="1">DSM 24202</strain>
    </source>
</reference>
<gene>
    <name evidence="1" type="ORF">J3R75_003657</name>
</gene>
<dbReference type="RefSeq" id="WP_307264491.1">
    <property type="nucleotide sequence ID" value="NZ_JAUSVL010000001.1"/>
</dbReference>
<evidence type="ECO:0000313" key="1">
    <source>
        <dbReference type="EMBL" id="MDQ0291550.1"/>
    </source>
</evidence>